<dbReference type="Pfam" id="PF00300">
    <property type="entry name" value="His_Phos_1"/>
    <property type="match status" value="1"/>
</dbReference>
<organism evidence="1 2">
    <name type="scientific">Thiopseudomonas acetoxidans</name>
    <dbReference type="NCBI Taxonomy" id="3041622"/>
    <lineage>
        <taxon>Bacteria</taxon>
        <taxon>Pseudomonadati</taxon>
        <taxon>Pseudomonadota</taxon>
        <taxon>Gammaproteobacteria</taxon>
        <taxon>Pseudomonadales</taxon>
        <taxon>Pseudomonadaceae</taxon>
        <taxon>Thiopseudomonas</taxon>
    </lineage>
</organism>
<gene>
    <name evidence="1" type="primary">sixA</name>
    <name evidence="1" type="ORF">QEZ41_07455</name>
</gene>
<name>A0ABT7SPJ9_9GAMM</name>
<dbReference type="CDD" id="cd07067">
    <property type="entry name" value="HP_PGM_like"/>
    <property type="match status" value="1"/>
</dbReference>
<comment type="caution">
    <text evidence="1">The sequence shown here is derived from an EMBL/GenBank/DDBJ whole genome shotgun (WGS) entry which is preliminary data.</text>
</comment>
<evidence type="ECO:0000313" key="2">
    <source>
        <dbReference type="Proteomes" id="UP001241056"/>
    </source>
</evidence>
<dbReference type="SUPFAM" id="SSF53254">
    <property type="entry name" value="Phosphoglycerate mutase-like"/>
    <property type="match status" value="1"/>
</dbReference>
<dbReference type="RefSeq" id="WP_289410771.1">
    <property type="nucleotide sequence ID" value="NZ_JAUCDY010000007.1"/>
</dbReference>
<protein>
    <submittedName>
        <fullName evidence="1">Phosphohistidine phosphatase SixA</fullName>
    </submittedName>
</protein>
<dbReference type="InterPro" id="IPR029033">
    <property type="entry name" value="His_PPase_superfam"/>
</dbReference>
<accession>A0ABT7SPJ9</accession>
<reference evidence="1 2" key="1">
    <citation type="submission" date="2023-06" db="EMBL/GenBank/DDBJ databases">
        <title>Thiopseudomonas sp. CY1220 draft genome sequence.</title>
        <authorList>
            <person name="Zhao G."/>
            <person name="An M."/>
        </authorList>
    </citation>
    <scope>NUCLEOTIDE SEQUENCE [LARGE SCALE GENOMIC DNA]</scope>
    <source>
        <strain evidence="1 2">CY1220</strain>
    </source>
</reference>
<sequence length="152" mass="16961">MKLWLLRHGEAQPYQRKDAERQLTERGRKQVIEAAQSVAGNRFSHALCSPYIRARQTAEIFLPAVDYHKEPEIVPWLTPESSVAEAQRYLASYTVDSLLLIGHQPLLGNLVGWFCDGSAQYSMPLATATVVQLEGDCLAAAMNLLSVQHVQN</sequence>
<dbReference type="EMBL" id="JAUCDY010000007">
    <property type="protein sequence ID" value="MDM7858112.1"/>
    <property type="molecule type" value="Genomic_DNA"/>
</dbReference>
<dbReference type="Proteomes" id="UP001241056">
    <property type="component" value="Unassembled WGS sequence"/>
</dbReference>
<dbReference type="Gene3D" id="3.40.50.1240">
    <property type="entry name" value="Phosphoglycerate mutase-like"/>
    <property type="match status" value="1"/>
</dbReference>
<dbReference type="InterPro" id="IPR004449">
    <property type="entry name" value="SixA"/>
</dbReference>
<evidence type="ECO:0000313" key="1">
    <source>
        <dbReference type="EMBL" id="MDM7858112.1"/>
    </source>
</evidence>
<keyword evidence="2" id="KW-1185">Reference proteome</keyword>
<dbReference type="SMART" id="SM00855">
    <property type="entry name" value="PGAM"/>
    <property type="match status" value="1"/>
</dbReference>
<proteinExistence type="predicted"/>
<dbReference type="NCBIfam" id="TIGR00249">
    <property type="entry name" value="sixA"/>
    <property type="match status" value="1"/>
</dbReference>
<dbReference type="InterPro" id="IPR013078">
    <property type="entry name" value="His_Pase_superF_clade-1"/>
</dbReference>